<name>A0AC35F292_9BILA</name>
<accession>A0AC35F292</accession>
<proteinExistence type="predicted"/>
<organism evidence="1 2">
    <name type="scientific">Panagrolaimus sp. PS1159</name>
    <dbReference type="NCBI Taxonomy" id="55785"/>
    <lineage>
        <taxon>Eukaryota</taxon>
        <taxon>Metazoa</taxon>
        <taxon>Ecdysozoa</taxon>
        <taxon>Nematoda</taxon>
        <taxon>Chromadorea</taxon>
        <taxon>Rhabditida</taxon>
        <taxon>Tylenchina</taxon>
        <taxon>Panagrolaimomorpha</taxon>
        <taxon>Panagrolaimoidea</taxon>
        <taxon>Panagrolaimidae</taxon>
        <taxon>Panagrolaimus</taxon>
    </lineage>
</organism>
<sequence>MITNNEEFIEKQADFAINFFRQTQLQALKSTVISPIFISIGLTVLNNGTSNNYINASAIEGEKANEHFANLCKELQKLKL</sequence>
<dbReference type="Proteomes" id="UP000887580">
    <property type="component" value="Unplaced"/>
</dbReference>
<dbReference type="WBParaSite" id="PS1159_v2.g13082.t1">
    <property type="protein sequence ID" value="PS1159_v2.g13082.t1"/>
    <property type="gene ID" value="PS1159_v2.g13082"/>
</dbReference>
<reference evidence="2" key="1">
    <citation type="submission" date="2022-11" db="UniProtKB">
        <authorList>
            <consortium name="WormBaseParasite"/>
        </authorList>
    </citation>
    <scope>IDENTIFICATION</scope>
</reference>
<evidence type="ECO:0000313" key="1">
    <source>
        <dbReference type="Proteomes" id="UP000887580"/>
    </source>
</evidence>
<protein>
    <submittedName>
        <fullName evidence="2">Uncharacterized protein</fullName>
    </submittedName>
</protein>
<evidence type="ECO:0000313" key="2">
    <source>
        <dbReference type="WBParaSite" id="PS1159_v2.g13082.t1"/>
    </source>
</evidence>